<dbReference type="AlphaFoldDB" id="A0A3S5YC49"/>
<dbReference type="RefSeq" id="WP_013417284.1">
    <property type="nucleotide sequence ID" value="NC_014659.1"/>
</dbReference>
<dbReference type="KEGG" id="req:REQ_41780"/>
<evidence type="ECO:0000313" key="2">
    <source>
        <dbReference type="Proteomes" id="UP000006892"/>
    </source>
</evidence>
<dbReference type="Proteomes" id="UP001154400">
    <property type="component" value="Chromosome"/>
</dbReference>
<dbReference type="InterPro" id="IPR045991">
    <property type="entry name" value="DUF5947"/>
</dbReference>
<organism evidence="1">
    <name type="scientific">Rhodococcus hoagii (strain 103S)</name>
    <name type="common">Rhodococcus equi</name>
    <dbReference type="NCBI Taxonomy" id="685727"/>
    <lineage>
        <taxon>Bacteria</taxon>
        <taxon>Bacillati</taxon>
        <taxon>Actinomycetota</taxon>
        <taxon>Actinomycetes</taxon>
        <taxon>Mycobacteriales</taxon>
        <taxon>Nocardiaceae</taxon>
        <taxon>Prescottella</taxon>
    </lineage>
</organism>
<evidence type="ECO:0000313" key="1">
    <source>
        <dbReference type="EMBL" id="CBH50146.1"/>
    </source>
</evidence>
<accession>A0A3S5YC49</accession>
<dbReference type="Pfam" id="PF19372">
    <property type="entry name" value="DUF5947"/>
    <property type="match status" value="1"/>
</dbReference>
<protein>
    <submittedName>
        <fullName evidence="1">Uncharacterized protein</fullName>
    </submittedName>
</protein>
<reference evidence="1" key="1">
    <citation type="journal article" date="2010" name="PLoS Genet.">
        <title>The genome of a pathogenic rhodococcus: cooptive virulence underpinned by key gene acquisitions.</title>
        <authorList>
            <person name="Letek M."/>
            <person name="Gonzalez P."/>
            <person name="Macarthur I."/>
            <person name="Rodriguez H."/>
            <person name="Freeman T.C."/>
            <person name="Valero-Rello A."/>
            <person name="Blanco M."/>
            <person name="Buckley T."/>
            <person name="Cherevach I."/>
            <person name="Fahey R."/>
            <person name="Hapeshi A."/>
            <person name="Holdstock J."/>
            <person name="Leadon D."/>
            <person name="Navas J."/>
            <person name="Ocampo A."/>
            <person name="Quail M.A."/>
            <person name="Sanders M."/>
            <person name="Scortti M.M."/>
            <person name="Prescott J.F."/>
            <person name="Fogarty U."/>
            <person name="Meijer W.G."/>
            <person name="Parkhill J."/>
            <person name="Bentley S.D."/>
            <person name="Vazquez-Boland J.A."/>
        </authorList>
    </citation>
    <scope>NUCLEOTIDE SEQUENCE [LARGE SCALE GENOMIC DNA]</scope>
    <source>
        <strain evidence="1 2">103S</strain>
    </source>
</reference>
<proteinExistence type="predicted"/>
<dbReference type="EMBL" id="FN563149">
    <property type="protein sequence ID" value="CBH50146.1"/>
    <property type="molecule type" value="Genomic_DNA"/>
</dbReference>
<gene>
    <name evidence="1" type="ordered locus">REQ_41780</name>
</gene>
<name>A0A3S5YC49_RHOH1</name>
<sequence>MSGPFERRTPSGSALGVLRRIAAERPAPVTSERCEMCAVPVADEHPHVVNTVSRQLLCVCRPCYLLFAEPGADLKYRAVPERYLSFPDFSLGPGRWDGLEIPVGLAFFFRNSDQGRTVAFYPGPAGATESELAIEAWTAVLDDNPVLATAVPDVEALLIRIPKSGPAGAECHLLPIDACYELVGRLRRCWRGFDGGQDARAELDDFFARVQRRSTPMRAGGAA</sequence>